<dbReference type="Proteomes" id="UP000663873">
    <property type="component" value="Unassembled WGS sequence"/>
</dbReference>
<dbReference type="EMBL" id="CAJOBQ010005269">
    <property type="protein sequence ID" value="CAF4652994.1"/>
    <property type="molecule type" value="Genomic_DNA"/>
</dbReference>
<dbReference type="Proteomes" id="UP000663833">
    <property type="component" value="Unassembled WGS sequence"/>
</dbReference>
<evidence type="ECO:0000313" key="5">
    <source>
        <dbReference type="EMBL" id="CAF3766708.1"/>
    </source>
</evidence>
<evidence type="ECO:0000313" key="4">
    <source>
        <dbReference type="EMBL" id="CAF3567912.1"/>
    </source>
</evidence>
<dbReference type="EMBL" id="CAJOBO010002934">
    <property type="protein sequence ID" value="CAF4474526.1"/>
    <property type="molecule type" value="Genomic_DNA"/>
</dbReference>
<proteinExistence type="predicted"/>
<evidence type="ECO:0000313" key="11">
    <source>
        <dbReference type="Proteomes" id="UP000663873"/>
    </source>
</evidence>
<dbReference type="EMBL" id="CAJNYT010003459">
    <property type="protein sequence ID" value="CAF3567912.1"/>
    <property type="molecule type" value="Genomic_DNA"/>
</dbReference>
<evidence type="ECO:0000313" key="9">
    <source>
        <dbReference type="EMBL" id="CAF4903111.1"/>
    </source>
</evidence>
<organism evidence="6 10">
    <name type="scientific">Rotaria socialis</name>
    <dbReference type="NCBI Taxonomy" id="392032"/>
    <lineage>
        <taxon>Eukaryota</taxon>
        <taxon>Metazoa</taxon>
        <taxon>Spiralia</taxon>
        <taxon>Gnathifera</taxon>
        <taxon>Rotifera</taxon>
        <taxon>Eurotatoria</taxon>
        <taxon>Bdelloidea</taxon>
        <taxon>Philodinida</taxon>
        <taxon>Philodinidae</taxon>
        <taxon>Rotaria</taxon>
    </lineage>
</organism>
<dbReference type="Proteomes" id="UP000663862">
    <property type="component" value="Unassembled WGS sequence"/>
</dbReference>
<protein>
    <submittedName>
        <fullName evidence="6">Uncharacterized protein</fullName>
    </submittedName>
</protein>
<evidence type="ECO:0000313" key="7">
    <source>
        <dbReference type="EMBL" id="CAF4652994.1"/>
    </source>
</evidence>
<evidence type="ECO:0000313" key="1">
    <source>
        <dbReference type="EMBL" id="CAF3096620.1"/>
    </source>
</evidence>
<dbReference type="EMBL" id="CAJNYU010001443">
    <property type="protein sequence ID" value="CAF3438609.1"/>
    <property type="molecule type" value="Genomic_DNA"/>
</dbReference>
<dbReference type="Proteomes" id="UP000663872">
    <property type="component" value="Unassembled WGS sequence"/>
</dbReference>
<dbReference type="EMBL" id="CAJNYD010002343">
    <property type="protein sequence ID" value="CAF3412977.1"/>
    <property type="molecule type" value="Genomic_DNA"/>
</dbReference>
<dbReference type="EMBL" id="CAJOBR010011507">
    <property type="protein sequence ID" value="CAF4903111.1"/>
    <property type="molecule type" value="Genomic_DNA"/>
</dbReference>
<gene>
    <name evidence="3" type="ORF">FME351_LOCUS12440</name>
    <name evidence="4" type="ORF">GRG538_LOCUS21067</name>
    <name evidence="6" type="ORF">HFQ381_LOCUS25711</name>
    <name evidence="5" type="ORF">KIK155_LOCUS30582</name>
    <name evidence="2" type="ORF">LUA448_LOCUS18686</name>
    <name evidence="9" type="ORF">QYT958_LOCUS30857</name>
    <name evidence="1" type="ORF">TIS948_LOCUS6723</name>
    <name evidence="7" type="ORF">TSG867_LOCUS30893</name>
    <name evidence="8" type="ORF">UJA718_LOCUS34167</name>
</gene>
<dbReference type="EMBL" id="CAJOBP010030710">
    <property type="protein sequence ID" value="CAF4659209.1"/>
    <property type="molecule type" value="Genomic_DNA"/>
</dbReference>
<dbReference type="EMBL" id="CAJNYV010005622">
    <property type="protein sequence ID" value="CAF3766708.1"/>
    <property type="molecule type" value="Genomic_DNA"/>
</dbReference>
<evidence type="ECO:0000313" key="2">
    <source>
        <dbReference type="EMBL" id="CAF3412977.1"/>
    </source>
</evidence>
<evidence type="ECO:0000313" key="10">
    <source>
        <dbReference type="Proteomes" id="UP000663851"/>
    </source>
</evidence>
<dbReference type="Proteomes" id="UP000663851">
    <property type="component" value="Unassembled WGS sequence"/>
</dbReference>
<evidence type="ECO:0000313" key="3">
    <source>
        <dbReference type="EMBL" id="CAF3438609.1"/>
    </source>
</evidence>
<comment type="caution">
    <text evidence="6">The sequence shown here is derived from an EMBL/GenBank/DDBJ whole genome shotgun (WGS) entry which is preliminary data.</text>
</comment>
<dbReference type="Proteomes" id="UP000663865">
    <property type="component" value="Unassembled WGS sequence"/>
</dbReference>
<sequence length="135" mass="15398">MVGISANFQQPDQFCQRFLKTGNQRQSMADEIQHRRSELSDEAKRACCTVISQRLDCQACCPGCGSKCDNNQPDLEQYYQNWLSGSLQVGGNVSKPRCQYYAERVQQWLDDMDKKSNTGDLCKESILHQINDEHG</sequence>
<evidence type="ECO:0000313" key="6">
    <source>
        <dbReference type="EMBL" id="CAF4474526.1"/>
    </source>
</evidence>
<name>A0A820TPR2_9BILA</name>
<dbReference type="Proteomes" id="UP000663869">
    <property type="component" value="Unassembled WGS sequence"/>
</dbReference>
<reference evidence="6" key="1">
    <citation type="submission" date="2021-02" db="EMBL/GenBank/DDBJ databases">
        <authorList>
            <person name="Nowell W R."/>
        </authorList>
    </citation>
    <scope>NUCLEOTIDE SEQUENCE</scope>
</reference>
<dbReference type="EMBL" id="CAJNXB010000775">
    <property type="protein sequence ID" value="CAF3096620.1"/>
    <property type="molecule type" value="Genomic_DNA"/>
</dbReference>
<dbReference type="Proteomes" id="UP000663848">
    <property type="component" value="Unassembled WGS sequence"/>
</dbReference>
<accession>A0A820TPR2</accession>
<dbReference type="AlphaFoldDB" id="A0A820TPR2"/>
<evidence type="ECO:0000313" key="8">
    <source>
        <dbReference type="EMBL" id="CAF4659209.1"/>
    </source>
</evidence>
<keyword evidence="11" id="KW-1185">Reference proteome</keyword>
<dbReference type="OrthoDB" id="10039443at2759"/>
<dbReference type="Proteomes" id="UP000663825">
    <property type="component" value="Unassembled WGS sequence"/>
</dbReference>